<protein>
    <submittedName>
        <fullName evidence="2">Major outer membrane protein</fullName>
    </submittedName>
</protein>
<proteinExistence type="predicted"/>
<feature type="signal peptide" evidence="1">
    <location>
        <begin position="1"/>
        <end position="23"/>
    </location>
</feature>
<dbReference type="EMBL" id="CP020867">
    <property type="protein sequence ID" value="ARJ57215.1"/>
    <property type="molecule type" value="Genomic_DNA"/>
</dbReference>
<feature type="chain" id="PRO_5010861165" evidence="1">
    <location>
        <begin position="24"/>
        <end position="437"/>
    </location>
</feature>
<keyword evidence="1" id="KW-0732">Signal</keyword>
<evidence type="ECO:0000313" key="2">
    <source>
        <dbReference type="EMBL" id="ARJ57215.1"/>
    </source>
</evidence>
<dbReference type="Proteomes" id="UP000192902">
    <property type="component" value="Chromosome"/>
</dbReference>
<sequence length="437" mass="48069">MKKFQKISLVLSSVLLLPQISLATPLDEAIKDVDVSGFFRYRYDSASGNFWHKRGFQNGAGILSRQEHNWRAILGFDAAIADNFRAFIELGYSAADAGFGGDPMATGEAPQGADTTSQFNVREFFLTYTATALNTDIIAGKQQVDSIWTDNSFDGLIGTGIKVVNTSIEGLSLLAFAFDNFNTANNGDEGDIYNGGVWGNTASGEAISPFNENLYGAAALGNYEINHISLTPQLWLSYLDDSALFYAFTLGISTHFFEDVQWSLAAAYLGNSVDNKLKKYVDFSNNNFFGLSSTIDFSGFDASLGGLYYGDKNHYTLTTLEDLGNLGDFIAGEEIWYSDGSKFYGDLGENAFGFIKAGYTFNEVLRIGADFVYGGTKVGNVNFANKEAGKKFEAVARISYQYSPKLSFEAFYSYLNIDAKQEEAHKNSTRLQVLYQF</sequence>
<dbReference type="eggNOG" id="COG4773">
    <property type="taxonomic scope" value="Bacteria"/>
</dbReference>
<dbReference type="InterPro" id="IPR008439">
    <property type="entry name" value="Campylo_MOMP"/>
</dbReference>
<name>A0A1W6BYR3_9BACT</name>
<reference evidence="2 3" key="1">
    <citation type="submission" date="2017-04" db="EMBL/GenBank/DDBJ databases">
        <title>Complete genome sequence of the Campylobacter cuniculorum type strain LMG24588.</title>
        <authorList>
            <person name="Miller W.G."/>
            <person name="Yee E."/>
            <person name="Revez J."/>
            <person name="Bono J.L."/>
            <person name="Rossi M."/>
        </authorList>
    </citation>
    <scope>NUCLEOTIDE SEQUENCE [LARGE SCALE GENOMIC DNA]</scope>
    <source>
        <strain evidence="2 3">LMG 24588</strain>
    </source>
</reference>
<dbReference type="Pfam" id="PF05538">
    <property type="entry name" value="Campylo_MOMP"/>
    <property type="match status" value="1"/>
</dbReference>
<organism evidence="2 3">
    <name type="scientific">Campylobacter cuniculorum DSM 23162 = LMG 24588</name>
    <dbReference type="NCBI Taxonomy" id="1121267"/>
    <lineage>
        <taxon>Bacteria</taxon>
        <taxon>Pseudomonadati</taxon>
        <taxon>Campylobacterota</taxon>
        <taxon>Epsilonproteobacteria</taxon>
        <taxon>Campylobacterales</taxon>
        <taxon>Campylobacteraceae</taxon>
        <taxon>Campylobacter</taxon>
    </lineage>
</organism>
<evidence type="ECO:0000256" key="1">
    <source>
        <dbReference type="SAM" id="SignalP"/>
    </source>
</evidence>
<dbReference type="STRING" id="1121267.CCUN_1636"/>
<dbReference type="AlphaFoldDB" id="A0A1W6BYR3"/>
<accession>A0A1W6BYR3</accession>
<dbReference type="KEGG" id="ccun:CCUN_1636"/>
<dbReference type="RefSeq" id="WP_027305743.1">
    <property type="nucleotide sequence ID" value="NZ_CP020867.1"/>
</dbReference>
<dbReference type="SUPFAM" id="SSF56935">
    <property type="entry name" value="Porins"/>
    <property type="match status" value="1"/>
</dbReference>
<evidence type="ECO:0000313" key="3">
    <source>
        <dbReference type="Proteomes" id="UP000192902"/>
    </source>
</evidence>
<gene>
    <name evidence="2" type="primary">cmp2</name>
    <name evidence="2" type="ORF">CCUN_1636</name>
</gene>
<dbReference type="OrthoDB" id="5365239at2"/>